<reference evidence="4 5" key="1">
    <citation type="submission" date="2008-02" db="EMBL/GenBank/DDBJ databases">
        <title>Complete sequence of Shewanella woodyi ATCC 51908.</title>
        <authorList>
            <consortium name="US DOE Joint Genome Institute"/>
            <person name="Copeland A."/>
            <person name="Lucas S."/>
            <person name="Lapidus A."/>
            <person name="Glavina del Rio T."/>
            <person name="Dalin E."/>
            <person name="Tice H."/>
            <person name="Bruce D."/>
            <person name="Goodwin L."/>
            <person name="Pitluck S."/>
            <person name="Sims D."/>
            <person name="Brettin T."/>
            <person name="Detter J.C."/>
            <person name="Han C."/>
            <person name="Kuske C.R."/>
            <person name="Schmutz J."/>
            <person name="Larimer F."/>
            <person name="Land M."/>
            <person name="Hauser L."/>
            <person name="Kyrpides N."/>
            <person name="Lykidis A."/>
            <person name="Zhao J.-S."/>
            <person name="Richardson P."/>
        </authorList>
    </citation>
    <scope>NUCLEOTIDE SEQUENCE [LARGE SCALE GENOMIC DNA]</scope>
    <source>
        <strain evidence="5">ATCC 51908 / MS32</strain>
    </source>
</reference>
<dbReference type="Pfam" id="PF00561">
    <property type="entry name" value="Abhydrolase_1"/>
    <property type="match status" value="1"/>
</dbReference>
<dbReference type="InterPro" id="IPR000073">
    <property type="entry name" value="AB_hydrolase_1"/>
</dbReference>
<organism evidence="4 5">
    <name type="scientific">Shewanella woodyi (strain ATCC 51908 / MS32)</name>
    <dbReference type="NCBI Taxonomy" id="392500"/>
    <lineage>
        <taxon>Bacteria</taxon>
        <taxon>Pseudomonadati</taxon>
        <taxon>Pseudomonadota</taxon>
        <taxon>Gammaproteobacteria</taxon>
        <taxon>Alteromonadales</taxon>
        <taxon>Shewanellaceae</taxon>
        <taxon>Shewanella</taxon>
    </lineage>
</organism>
<dbReference type="SUPFAM" id="SSF53474">
    <property type="entry name" value="alpha/beta-Hydrolases"/>
    <property type="match status" value="1"/>
</dbReference>
<name>B1KRP2_SHEWM</name>
<keyword evidence="1" id="KW-0442">Lipid degradation</keyword>
<feature type="domain" description="AB hydrolase-1" evidence="3">
    <location>
        <begin position="32"/>
        <end position="177"/>
    </location>
</feature>
<dbReference type="AlphaFoldDB" id="B1KRP2"/>
<evidence type="ECO:0000259" key="3">
    <source>
        <dbReference type="Pfam" id="PF00561"/>
    </source>
</evidence>
<dbReference type="EMBL" id="CP000961">
    <property type="protein sequence ID" value="ACA87807.1"/>
    <property type="molecule type" value="Genomic_DNA"/>
</dbReference>
<dbReference type="STRING" id="392500.Swoo_3543"/>
<dbReference type="eggNOG" id="COG2267">
    <property type="taxonomic scope" value="Bacteria"/>
</dbReference>
<dbReference type="GO" id="GO:0016042">
    <property type="term" value="P:lipid catabolic process"/>
    <property type="evidence" value="ECO:0007669"/>
    <property type="project" value="UniProtKB-KW"/>
</dbReference>
<dbReference type="KEGG" id="swd:Swoo_3543"/>
<gene>
    <name evidence="4" type="ordered locus">Swoo_3543</name>
</gene>
<dbReference type="RefSeq" id="WP_012326140.1">
    <property type="nucleotide sequence ID" value="NC_010506.1"/>
</dbReference>
<dbReference type="Gene3D" id="3.40.50.1820">
    <property type="entry name" value="alpha/beta hydrolase"/>
    <property type="match status" value="1"/>
</dbReference>
<dbReference type="PANTHER" id="PTHR11005">
    <property type="entry name" value="LYSOSOMAL ACID LIPASE-RELATED"/>
    <property type="match status" value="1"/>
</dbReference>
<accession>B1KRP2</accession>
<dbReference type="Proteomes" id="UP000002168">
    <property type="component" value="Chromosome"/>
</dbReference>
<evidence type="ECO:0000256" key="1">
    <source>
        <dbReference type="ARBA" id="ARBA00022963"/>
    </source>
</evidence>
<proteinExistence type="predicted"/>
<dbReference type="InterPro" id="IPR029058">
    <property type="entry name" value="AB_hydrolase_fold"/>
</dbReference>
<protein>
    <submittedName>
        <fullName evidence="4">Alpha/beta hydrolase fold</fullName>
    </submittedName>
</protein>
<keyword evidence="4" id="KW-0378">Hydrolase</keyword>
<evidence type="ECO:0000313" key="4">
    <source>
        <dbReference type="EMBL" id="ACA87807.1"/>
    </source>
</evidence>
<evidence type="ECO:0000256" key="2">
    <source>
        <dbReference type="ARBA" id="ARBA00023098"/>
    </source>
</evidence>
<keyword evidence="2" id="KW-0443">Lipid metabolism</keyword>
<evidence type="ECO:0000313" key="5">
    <source>
        <dbReference type="Proteomes" id="UP000002168"/>
    </source>
</evidence>
<dbReference type="GO" id="GO:0016787">
    <property type="term" value="F:hydrolase activity"/>
    <property type="evidence" value="ECO:0007669"/>
    <property type="project" value="UniProtKB-KW"/>
</dbReference>
<dbReference type="HOGENOM" id="CLU_911194_0_0_6"/>
<keyword evidence="5" id="KW-1185">Reference proteome</keyword>
<sequence length="313" mass="35434">MDLEQTSFYIPYLEGQLHLRQVKLANADMHKPPIFMLHGAMSNGKVFYSESGRGLACFLAEAGFVVYVLDTQGRGLSTPKIQRGFKEGQGEVIREQLPLVHHYIMGLHSQVSSIHWCAHSWGGVLMASAISRFPLFQESVASLLTFGTKRTIKVSSVKKYMMVNIGWNKLAKVIAWGHGYLAADRWGMGMDNESRRSLSQCVDWVRGDWIDHDDGFDYAQAAQVVASKERWPKSWFIAGLGDEVLGNPADVQRMIQECQFSDVEYTLLAKSQGHKHDYGHAEMLIHKDAVDDHFIQVRDWYKNIELSEAKVLV</sequence>